<dbReference type="SUPFAM" id="SSF53850">
    <property type="entry name" value="Periplasmic binding protein-like II"/>
    <property type="match status" value="1"/>
</dbReference>
<dbReference type="InterPro" id="IPR006059">
    <property type="entry name" value="SBP"/>
</dbReference>
<name>A0A1H5KQD7_9ACTN</name>
<proteinExistence type="predicted"/>
<feature type="region of interest" description="Disordered" evidence="1">
    <location>
        <begin position="40"/>
        <end position="61"/>
    </location>
</feature>
<evidence type="ECO:0000313" key="3">
    <source>
        <dbReference type="Proteomes" id="UP000181980"/>
    </source>
</evidence>
<dbReference type="STRING" id="561176.SAMN04488561_2197"/>
<organism evidence="2 3">
    <name type="scientific">Jiangella alba</name>
    <dbReference type="NCBI Taxonomy" id="561176"/>
    <lineage>
        <taxon>Bacteria</taxon>
        <taxon>Bacillati</taxon>
        <taxon>Actinomycetota</taxon>
        <taxon>Actinomycetes</taxon>
        <taxon>Jiangellales</taxon>
        <taxon>Jiangellaceae</taxon>
        <taxon>Jiangella</taxon>
    </lineage>
</organism>
<dbReference type="Gene3D" id="3.40.190.10">
    <property type="entry name" value="Periplasmic binding protein-like II"/>
    <property type="match status" value="1"/>
</dbReference>
<dbReference type="AlphaFoldDB" id="A0A1H5KQD7"/>
<keyword evidence="3" id="KW-1185">Reference proteome</keyword>
<reference evidence="3" key="1">
    <citation type="submission" date="2016-10" db="EMBL/GenBank/DDBJ databases">
        <authorList>
            <person name="Varghese N."/>
            <person name="Submissions S."/>
        </authorList>
    </citation>
    <scope>NUCLEOTIDE SEQUENCE [LARGE SCALE GENOMIC DNA]</scope>
    <source>
        <strain evidence="3">DSM 45237</strain>
    </source>
</reference>
<dbReference type="Proteomes" id="UP000181980">
    <property type="component" value="Unassembled WGS sequence"/>
</dbReference>
<dbReference type="PANTHER" id="PTHR43649:SF12">
    <property type="entry name" value="DIACETYLCHITOBIOSE BINDING PROTEIN DASA"/>
    <property type="match status" value="1"/>
</dbReference>
<sequence length="510" mass="56033">MREKGRRTTRATARASTRAIARATARASTRAIARTTARARTRARTGARASTRARGRARTRTRTAAAAVAALTLALVLAGCGGDSTAADGRVEITVWHTESTPTTVAAMDEIIADYEAANPGVTVNQESVGWGDLQVKFQAALAAGDLPEITQVEPMFVRTLYSQDLLVPLDDVVDSLGDDYLPQLRDMFALPDGHDYGVVHAWGTDSVVYRADLYANAPGAGTPEDLKTWDDSVEQWRAVSEANDDAYGLMLAGDAAHNVNEEVYLWLGSNGGHLFDENGHVTIDTPQMREVLEYWVELRDSGALSPAWSSQTYADSLSSLALGEAATIFSFGRATYTFEDQAPELVPGEDIKVAPNRPVGPSGDDWITQLDAEPWVVFKDSPDAEAAADFLEFFFEQQNYLRWIGSVPTQLLPVRASTFDDPEYRALPEVRDWGFWIDQQRQMLDSGQAYPLMVTQWSDLELPYVSDLYGSEILVDMVMDVVENDKDVDEALDDAQARADELLSPLYDD</sequence>
<dbReference type="CDD" id="cd13585">
    <property type="entry name" value="PBP2_TMBP_like"/>
    <property type="match status" value="1"/>
</dbReference>
<evidence type="ECO:0000256" key="1">
    <source>
        <dbReference type="SAM" id="MobiDB-lite"/>
    </source>
</evidence>
<evidence type="ECO:0000313" key="2">
    <source>
        <dbReference type="EMBL" id="SEE67035.1"/>
    </source>
</evidence>
<gene>
    <name evidence="2" type="ORF">SAMN04488561_2197</name>
</gene>
<dbReference type="Pfam" id="PF13416">
    <property type="entry name" value="SBP_bac_8"/>
    <property type="match status" value="1"/>
</dbReference>
<accession>A0A1H5KQD7</accession>
<dbReference type="RefSeq" id="WP_069112835.1">
    <property type="nucleotide sequence ID" value="NZ_FNUC01000003.1"/>
</dbReference>
<dbReference type="EMBL" id="FNUC01000003">
    <property type="protein sequence ID" value="SEE67035.1"/>
    <property type="molecule type" value="Genomic_DNA"/>
</dbReference>
<dbReference type="PANTHER" id="PTHR43649">
    <property type="entry name" value="ARABINOSE-BINDING PROTEIN-RELATED"/>
    <property type="match status" value="1"/>
</dbReference>
<protein>
    <submittedName>
        <fullName evidence="2">ABC-type glycerol-3-phosphate transport system, substrate-binding protein</fullName>
    </submittedName>
</protein>
<dbReference type="InterPro" id="IPR050490">
    <property type="entry name" value="Bact_solute-bd_prot1"/>
</dbReference>